<proteinExistence type="predicted"/>
<feature type="domain" description="Secretion system C-terminal sorting" evidence="1">
    <location>
        <begin position="703"/>
        <end position="770"/>
    </location>
</feature>
<evidence type="ECO:0000259" key="1">
    <source>
        <dbReference type="Pfam" id="PF18962"/>
    </source>
</evidence>
<evidence type="ECO:0000313" key="2">
    <source>
        <dbReference type="EMBL" id="OGK03941.1"/>
    </source>
</evidence>
<dbReference type="NCBIfam" id="TIGR04183">
    <property type="entry name" value="Por_Secre_tail"/>
    <property type="match status" value="1"/>
</dbReference>
<organism evidence="2 3">
    <name type="scientific">Candidatus Raymondbacteria bacterium RIFOXYD12_FULL_49_13</name>
    <dbReference type="NCBI Taxonomy" id="1817890"/>
    <lineage>
        <taxon>Bacteria</taxon>
        <taxon>Raymondiibacteriota</taxon>
    </lineage>
</organism>
<protein>
    <recommendedName>
        <fullName evidence="1">Secretion system C-terminal sorting domain-containing protein</fullName>
    </recommendedName>
</protein>
<gene>
    <name evidence="2" type="ORF">A2519_04420</name>
</gene>
<accession>A0A1F7FBE9</accession>
<dbReference type="EMBL" id="MFYX01000078">
    <property type="protein sequence ID" value="OGK03941.1"/>
    <property type="molecule type" value="Genomic_DNA"/>
</dbReference>
<evidence type="ECO:0000313" key="3">
    <source>
        <dbReference type="Proteomes" id="UP000179243"/>
    </source>
</evidence>
<dbReference type="Pfam" id="PF18962">
    <property type="entry name" value="Por_Secre_tail"/>
    <property type="match status" value="1"/>
</dbReference>
<dbReference type="Proteomes" id="UP000179243">
    <property type="component" value="Unassembled WGS sequence"/>
</dbReference>
<dbReference type="AlphaFoldDB" id="A0A1F7FBE9"/>
<comment type="caution">
    <text evidence="2">The sequence shown here is derived from an EMBL/GenBank/DDBJ whole genome shotgun (WGS) entry which is preliminary data.</text>
</comment>
<dbReference type="InterPro" id="IPR026444">
    <property type="entry name" value="Secre_tail"/>
</dbReference>
<sequence>MRLSLLFFILAFFPIYAKVTEISIKELAGVTTPHYPVTFGHPFIKGHVQSSIIARINGLDVPAQMDIKNRYDDGSVRYGIISLIIPLLTANSEQTIELSDGSPMQGNDEWNKDSLLFHDFDARLEFKFYRDSGLSAIDSLTSISARQIVQNASSLETWLSGGLCTEFLLNDTNLNPSENINVQYQVRCYPGWNGIRVSVVAENVWHCNRGAAYYDVDLFLGNASPINAFSRDSVRHWRDSRWRRVFWLGNKPSRSQIKFNVTYLISTGYLPPYDYTKGIEENKIAGRYASFLNGTADGNDILENGVIFRNLIECAGRDDRKIFPSWTTDYLYSMDWRNEEVMLCAGEQAASFPVHGRNKENGRILQLRDFPGKFPWLCDHGWDVGYAFFDCPYGDMRHPYTVSWGYPPSFPFVPYIITGDYYYMEEQLYWAAYSLWYEGRNSNGIVCGRNRENAMHLREILDSWVTLPDNHSDKAYFKDCIDRTIDSALCHIARVDMNNQFGLYLVENRGGMYENNYFILDVADQLARLGFAGASQWRDFMLRLPVGVCVNHPDFNKWDAVNYFSHYIDFQCSTSCQKGYRIPDNWADAYRIMTTQTDSYVAVEMGRDNKMETQWIGYLIYALAIAKRAGMPKSDEAYQFVYDYLDTVGGFAGPRGWSNPECAYFDSRDWLTLADPCTWSLSAAVDGKQYPQPPAQDFDICAYPNPFNPVIVFSAKNAKRPVQINIYDIHGKRVHAITDALNRNKSIWDAHGFPSGTYLIKVKTGNQEYTLRITLLK</sequence>
<name>A0A1F7FBE9_UNCRA</name>
<reference evidence="2 3" key="1">
    <citation type="journal article" date="2016" name="Nat. Commun.">
        <title>Thousands of microbial genomes shed light on interconnected biogeochemical processes in an aquifer system.</title>
        <authorList>
            <person name="Anantharaman K."/>
            <person name="Brown C.T."/>
            <person name="Hug L.A."/>
            <person name="Sharon I."/>
            <person name="Castelle C.J."/>
            <person name="Probst A.J."/>
            <person name="Thomas B.C."/>
            <person name="Singh A."/>
            <person name="Wilkins M.J."/>
            <person name="Karaoz U."/>
            <person name="Brodie E.L."/>
            <person name="Williams K.H."/>
            <person name="Hubbard S.S."/>
            <person name="Banfield J.F."/>
        </authorList>
    </citation>
    <scope>NUCLEOTIDE SEQUENCE [LARGE SCALE GENOMIC DNA]</scope>
</reference>